<comment type="subcellular location">
    <subcellularLocation>
        <location evidence="3">Cell membrane</location>
        <topology evidence="3">Peripheral membrane protein</topology>
        <orientation evidence="3">Cytoplasmic side</orientation>
    </subcellularLocation>
</comment>
<feature type="binding site" evidence="3">
    <location>
        <position position="434"/>
    </location>
    <ligand>
        <name>Mg(2+)</name>
        <dbReference type="ChEBI" id="CHEBI:18420"/>
    </ligand>
</feature>
<protein>
    <recommendedName>
        <fullName evidence="3">Pyruvate dehydrogenase [ubiquinone]</fullName>
        <ecNumber evidence="3">1.2.5.1</ecNumber>
    </recommendedName>
    <alternativeName>
        <fullName evidence="3">Pyruvate oxidase</fullName>
        <shortName evidence="3">POX</shortName>
    </alternativeName>
    <alternativeName>
        <fullName evidence="3">Pyruvate:ubiquinone-8 oxidoreductase</fullName>
    </alternativeName>
</protein>
<dbReference type="EMBL" id="JBGORX010000002">
    <property type="protein sequence ID" value="MFJ1268756.1"/>
    <property type="molecule type" value="Genomic_DNA"/>
</dbReference>
<feature type="domain" description="Thiamine pyrophosphate enzyme N-terminal TPP-binding" evidence="7">
    <location>
        <begin position="3"/>
        <end position="113"/>
    </location>
</feature>
<dbReference type="PANTHER" id="PTHR42981">
    <property type="entry name" value="PYRUVATE DEHYDROGENASE [UBIQUINONE]"/>
    <property type="match status" value="1"/>
</dbReference>
<feature type="binding site" evidence="3">
    <location>
        <position position="291"/>
    </location>
    <ligand>
        <name>FAD</name>
        <dbReference type="ChEBI" id="CHEBI:57692"/>
    </ligand>
</feature>
<comment type="activity regulation">
    <text evidence="3">The C-terminus inhibits activity; it has to move for the enzyme to be active. Activated by lipid-binding, which occurs via the C-terminus.</text>
</comment>
<dbReference type="InterPro" id="IPR029061">
    <property type="entry name" value="THDP-binding"/>
</dbReference>
<evidence type="ECO:0000256" key="4">
    <source>
        <dbReference type="RuleBase" id="RU362132"/>
    </source>
</evidence>
<dbReference type="CDD" id="cd07039">
    <property type="entry name" value="TPP_PYR_POX"/>
    <property type="match status" value="1"/>
</dbReference>
<comment type="cofactor">
    <cofactor evidence="3">
        <name>thiamine diphosphate</name>
        <dbReference type="ChEBI" id="CHEBI:58937"/>
    </cofactor>
    <text evidence="3">Binds 1 thiamine pyrophosphate per subunit.</text>
</comment>
<evidence type="ECO:0000256" key="1">
    <source>
        <dbReference type="ARBA" id="ARBA00007812"/>
    </source>
</evidence>
<comment type="function">
    <text evidence="3">A peripheral cell membrane enzyme that catalyzes the oxidative decarboxylation of pyruvate to form acetate and CO(2). It channels electrons from the cytoplasm to the respiratory chain at the cell membrane via ubiquinone.</text>
</comment>
<dbReference type="SUPFAM" id="SSF52518">
    <property type="entry name" value="Thiamin diphosphate-binding fold (THDP-binding)"/>
    <property type="match status" value="2"/>
</dbReference>
<dbReference type="Pfam" id="PF02775">
    <property type="entry name" value="TPP_enzyme_C"/>
    <property type="match status" value="1"/>
</dbReference>
<keyword evidence="3" id="KW-0547">Nucleotide-binding</keyword>
<proteinExistence type="inferred from homology"/>
<comment type="domain">
    <text evidence="3">Has 4 domains; the Pyr domain which binds the pyrimidine moiety of the thiamine pyrophosphate cofactor, the FAD-binding domain, the PP-binding domain which binds the pyrophosphate portion of thiamine pyrophosphate and the C-terminal membrane binding region. The C-terminus is held closely against the rest of the protein and covers the active site; during activation it unfolds from the rest of the protein and forms an amphipathic helix upon membrane binding, exposing the active site.</text>
</comment>
<feature type="binding site" evidence="3">
    <location>
        <begin position="273"/>
        <end position="277"/>
    </location>
    <ligand>
        <name>FAD</name>
        <dbReference type="ChEBI" id="CHEBI:57692"/>
    </ligand>
</feature>
<organism evidence="8 9">
    <name type="scientific">Legionella lytica</name>
    <dbReference type="NCBI Taxonomy" id="96232"/>
    <lineage>
        <taxon>Bacteria</taxon>
        <taxon>Pseudomonadati</taxon>
        <taxon>Pseudomonadota</taxon>
        <taxon>Gammaproteobacteria</taxon>
        <taxon>Legionellales</taxon>
        <taxon>Legionellaceae</taxon>
        <taxon>Legionella</taxon>
    </lineage>
</organism>
<dbReference type="Pfam" id="PF02776">
    <property type="entry name" value="TPP_enzyme_N"/>
    <property type="match status" value="1"/>
</dbReference>
<dbReference type="InterPro" id="IPR047211">
    <property type="entry name" value="POXB-like"/>
</dbReference>
<name>A0ABW8D9U0_9GAMM</name>
<dbReference type="InterPro" id="IPR011766">
    <property type="entry name" value="TPP_enzyme_TPP-bd"/>
</dbReference>
<keyword evidence="3 8" id="KW-0670">Pyruvate</keyword>
<dbReference type="CDD" id="cd02014">
    <property type="entry name" value="TPP_POX"/>
    <property type="match status" value="1"/>
</dbReference>
<feature type="domain" description="Thiamine pyrophosphate enzyme central" evidence="5">
    <location>
        <begin position="190"/>
        <end position="318"/>
    </location>
</feature>
<comment type="catalytic activity">
    <reaction evidence="3">
        <text>a ubiquinone + pyruvate + H2O = a ubiquinol + acetate + CO2</text>
        <dbReference type="Rhea" id="RHEA:27405"/>
        <dbReference type="Rhea" id="RHEA-COMP:9565"/>
        <dbReference type="Rhea" id="RHEA-COMP:9566"/>
        <dbReference type="ChEBI" id="CHEBI:15361"/>
        <dbReference type="ChEBI" id="CHEBI:15377"/>
        <dbReference type="ChEBI" id="CHEBI:16389"/>
        <dbReference type="ChEBI" id="CHEBI:16526"/>
        <dbReference type="ChEBI" id="CHEBI:17976"/>
        <dbReference type="ChEBI" id="CHEBI:30089"/>
        <dbReference type="EC" id="1.2.5.1"/>
    </reaction>
</comment>
<dbReference type="InterPro" id="IPR029035">
    <property type="entry name" value="DHS-like_NAD/FAD-binding_dom"/>
</dbReference>
<feature type="site" description="Moves into active site upon enzyme activation, plays a role in electron transfer" evidence="3">
    <location>
        <position position="466"/>
    </location>
</feature>
<keyword evidence="3" id="KW-0285">Flavoprotein</keyword>
<comment type="subunit">
    <text evidence="3">Homotetramer.</text>
</comment>
<keyword evidence="3" id="KW-0479">Metal-binding</keyword>
<evidence type="ECO:0000259" key="6">
    <source>
        <dbReference type="Pfam" id="PF02775"/>
    </source>
</evidence>
<accession>A0ABW8D9U0</accession>
<dbReference type="Gene3D" id="3.40.50.970">
    <property type="match status" value="2"/>
</dbReference>
<keyword evidence="3" id="KW-0460">Magnesium</keyword>
<reference evidence="8 9" key="1">
    <citation type="submission" date="2024-08" db="EMBL/GenBank/DDBJ databases">
        <title>Draft Genome Sequence of Legionella lytica strain DSB2004, Isolated From a Fire Sprinkler System.</title>
        <authorList>
            <person name="Everhart A.D."/>
            <person name="Kidane D.T."/>
            <person name="Farone A.L."/>
            <person name="Farone M.B."/>
        </authorList>
    </citation>
    <scope>NUCLEOTIDE SEQUENCE [LARGE SCALE GENOMIC DNA]</scope>
    <source>
        <strain evidence="8 9">DSB2004</strain>
    </source>
</reference>
<keyword evidence="3" id="KW-0274">FAD</keyword>
<dbReference type="Proteomes" id="UP001615550">
    <property type="component" value="Unassembled WGS sequence"/>
</dbReference>
<keyword evidence="3" id="KW-1003">Cell membrane</keyword>
<evidence type="ECO:0000313" key="9">
    <source>
        <dbReference type="Proteomes" id="UP001615550"/>
    </source>
</evidence>
<comment type="cofactor">
    <cofactor evidence="3">
        <name>Mg(2+)</name>
        <dbReference type="ChEBI" id="CHEBI:18420"/>
    </cofactor>
    <text evidence="3">Binds 1 Mg(2+) ion per subunit.</text>
</comment>
<feature type="domain" description="Thiamine pyrophosphate enzyme TPP-binding" evidence="6">
    <location>
        <begin position="380"/>
        <end position="526"/>
    </location>
</feature>
<feature type="region of interest" description="FAD-binding domain" evidence="3">
    <location>
        <begin position="182"/>
        <end position="333"/>
    </location>
</feature>
<comment type="similarity">
    <text evidence="1 3 4">Belongs to the TPP enzyme family.</text>
</comment>
<dbReference type="PROSITE" id="PS00187">
    <property type="entry name" value="TPP_ENZYMES"/>
    <property type="match status" value="1"/>
</dbReference>
<dbReference type="RefSeq" id="WP_400187595.1">
    <property type="nucleotide sequence ID" value="NZ_JBGORX010000002.1"/>
</dbReference>
<keyword evidence="3 8" id="KW-0830">Ubiquinone</keyword>
<comment type="caution">
    <text evidence="8">The sequence shown here is derived from an EMBL/GenBank/DDBJ whole genome shotgun (WGS) entry which is preliminary data.</text>
</comment>
<keyword evidence="3" id="KW-0446">Lipid-binding</keyword>
<dbReference type="InterPro" id="IPR047212">
    <property type="entry name" value="TPP_POXB-like"/>
</dbReference>
<evidence type="ECO:0000313" key="8">
    <source>
        <dbReference type="EMBL" id="MFJ1268756.1"/>
    </source>
</evidence>
<evidence type="ECO:0000259" key="7">
    <source>
        <dbReference type="Pfam" id="PF02776"/>
    </source>
</evidence>
<keyword evidence="3" id="KW-0472">Membrane</keyword>
<dbReference type="Gene3D" id="3.40.50.1220">
    <property type="entry name" value="TPP-binding domain"/>
    <property type="match status" value="1"/>
</dbReference>
<feature type="binding site" evidence="3">
    <location>
        <begin position="461"/>
        <end position="467"/>
    </location>
    <ligand>
        <name>thiamine diphosphate</name>
        <dbReference type="ChEBI" id="CHEBI:58937"/>
    </ligand>
</feature>
<comment type="cofactor">
    <cofactor evidence="3">
        <name>FAD</name>
        <dbReference type="ChEBI" id="CHEBI:57692"/>
    </cofactor>
    <text evidence="3">Binds 1 FAD per subunit.</text>
</comment>
<gene>
    <name evidence="3 8" type="primary">poxB</name>
    <name evidence="8" type="ORF">ACD661_09340</name>
</gene>
<feature type="binding site" evidence="3">
    <location>
        <begin position="434"/>
        <end position="436"/>
    </location>
    <ligand>
        <name>thiamine diphosphate</name>
        <dbReference type="ChEBI" id="CHEBI:58937"/>
    </ligand>
</feature>
<feature type="region of interest" description="Membrane-binding domain" evidence="3">
    <location>
        <begin position="532"/>
        <end position="573"/>
    </location>
</feature>
<sequence length="575" mass="61949">MTTVAEVLVDTLNNEGVKRIYGIVGDSLNGITNALQKYQDMHWVHVRHEEAGAFAAGAEAQLTGELTVCAGSCGPGNLHLINGLYDCHRSKVPVLAIAAHIPSAEIGGDYFQETHPNILFKECSCFCEVVNSAEQMPRLLNMAIQAAKAKSDVAVLVISGDVALQPARFEASKTRMANLRPKVIPPDPILKDIAERLNAAKNISIFCGIGAADAHDELMLLCHTLKAPVIHTVRGKPFIEPNNPYDVGMTGFIGFSSGYHAMEACDTLLLLGTSFPYRQFYPTKAQVIQIDLHGEQLGKRVDIAVGAVGDVACTLKALVPLLEIKEDSSHLDKARAHYLKARQGLDALATPTPDDSPLHPQYLAHCVSMIAEDDAVFTADVGTPTVWAARYLTMNGQRRLLGSFNHGSMANALSQAIGAQASYPNRQVIALCGDGGFSMLMGDILTLVQHKLPIKVIIFNNGALGFVEMEMHVGGMLDYGTSLVNPDFAAMAEAVGIKGIRVESAQTLSNDLHTAFAYDGPVVMDVVVHRNELIVPPSIEAAQVKGFSLYMLKAIMNGQGDSILDLMKTNLWRGD</sequence>
<dbReference type="SUPFAM" id="SSF52467">
    <property type="entry name" value="DHS-like NAD/FAD-binding domain"/>
    <property type="match status" value="1"/>
</dbReference>
<evidence type="ECO:0000256" key="3">
    <source>
        <dbReference type="HAMAP-Rule" id="MF_00850"/>
    </source>
</evidence>
<keyword evidence="9" id="KW-1185">Reference proteome</keyword>
<dbReference type="EC" id="1.2.5.1" evidence="3"/>
<dbReference type="InterPro" id="IPR012001">
    <property type="entry name" value="Thiamin_PyroP_enz_TPP-bd_dom"/>
</dbReference>
<dbReference type="InterPro" id="IPR047210">
    <property type="entry name" value="TPP_PYR_POXB-like"/>
</dbReference>
<dbReference type="NCBIfam" id="NF006591">
    <property type="entry name" value="PRK09124.1"/>
    <property type="match status" value="1"/>
</dbReference>
<dbReference type="PANTHER" id="PTHR42981:SF2">
    <property type="entry name" value="PYRUVATE DEHYDROGENASE [UBIQUINONE]"/>
    <property type="match status" value="1"/>
</dbReference>
<dbReference type="Pfam" id="PF00205">
    <property type="entry name" value="TPP_enzyme_M"/>
    <property type="match status" value="1"/>
</dbReference>
<dbReference type="GO" id="GO:0052737">
    <property type="term" value="F:pyruvate dehydrogenase (quinone) activity"/>
    <property type="evidence" value="ECO:0007669"/>
    <property type="project" value="UniProtKB-EC"/>
</dbReference>
<keyword evidence="2 3" id="KW-0786">Thiamine pyrophosphate</keyword>
<feature type="binding site" evidence="3">
    <location>
        <position position="49"/>
    </location>
    <ligand>
        <name>thiamine diphosphate</name>
        <dbReference type="ChEBI" id="CHEBI:58937"/>
    </ligand>
</feature>
<dbReference type="HAMAP" id="MF_00850">
    <property type="entry name" value="POX"/>
    <property type="match status" value="1"/>
</dbReference>
<comment type="caution">
    <text evidence="3">Lacks conserved residue(s) required for the propagation of feature annotation.</text>
</comment>
<evidence type="ECO:0000259" key="5">
    <source>
        <dbReference type="Pfam" id="PF00205"/>
    </source>
</evidence>
<feature type="binding site" evidence="3">
    <location>
        <begin position="407"/>
        <end position="409"/>
    </location>
    <ligand>
        <name>thiamine diphosphate</name>
        <dbReference type="ChEBI" id="CHEBI:58937"/>
    </ligand>
</feature>
<keyword evidence="3 8" id="KW-0560">Oxidoreductase</keyword>
<dbReference type="InterPro" id="IPR012000">
    <property type="entry name" value="Thiamin_PyroP_enz_cen_dom"/>
</dbReference>
<evidence type="ECO:0000256" key="2">
    <source>
        <dbReference type="ARBA" id="ARBA00023052"/>
    </source>
</evidence>
<dbReference type="InterPro" id="IPR000399">
    <property type="entry name" value="TPP-bd_CS"/>
</dbReference>
<dbReference type="InterPro" id="IPR044261">
    <property type="entry name" value="Pyruvate_dehydrogenase"/>
</dbReference>
<feature type="binding site" evidence="3">
    <location>
        <position position="461"/>
    </location>
    <ligand>
        <name>Mg(2+)</name>
        <dbReference type="ChEBI" id="CHEBI:18420"/>
    </ligand>
</feature>